<name>A0A6P1MCE5_9FIRM</name>
<sequence>MRIKMVGIDHSKASLDYRETFSFTKAGVKEAVKEIKERFRLKGCILLSTCNRTELWISQCDNKKLNTVNPYDMLCQIKKIDASLYGEYFVERDGSQAVDHLLKLVCGFDSKIFGEDQIISQVREALQLSRECGCADMALEKVFQTALAAGKRVKTEVHMCTVNRSSASDTIDILKSALGDLKEVPCLVIGNGQMGKLVVNMLASCGASVSMTLRRKMHGNDEQESIVPEKCQMVPYDDRIAQVSGKQVIVSATLSPHYTLRLEDVKELLKQPYISGKTDSEADRKYYLFDLAVPRDIDPEIGKMPHVKLYDIDSMNSGGTREENEEQVQLAMDILGEYQEEINRWFEFRHYIPKIKEIVDMVSEDTVQRFISKSSEMEEYDSENSVEAAEASVKKATSKLLYGLREQLPQELWEECLEALHRSASRETLKH</sequence>
<evidence type="ECO:0000313" key="12">
    <source>
        <dbReference type="Proteomes" id="UP000463883"/>
    </source>
</evidence>
<feature type="binding site" evidence="4 6">
    <location>
        <position position="121"/>
    </location>
    <ligand>
        <name>substrate</name>
    </ligand>
</feature>
<gene>
    <name evidence="4 11" type="primary">hemA</name>
    <name evidence="11" type="ORF">Ami3637_03210</name>
</gene>
<evidence type="ECO:0000256" key="7">
    <source>
        <dbReference type="PIRSR" id="PIRSR000445-3"/>
    </source>
</evidence>
<dbReference type="Pfam" id="PF01488">
    <property type="entry name" value="Shikimate_DH"/>
    <property type="match status" value="1"/>
</dbReference>
<evidence type="ECO:0000256" key="4">
    <source>
        <dbReference type="HAMAP-Rule" id="MF_00087"/>
    </source>
</evidence>
<comment type="domain">
    <text evidence="4">Possesses an unusual extended V-shaped dimeric structure with each monomer consisting of three distinct domains arranged along a curved 'spinal' alpha-helix. The N-terminal catalytic domain specifically recognizes the glutamate moiety of the substrate. The second domain is the NADPH-binding domain, and the third C-terminal domain is responsible for dimerization.</text>
</comment>
<comment type="catalytic activity">
    <reaction evidence="4">
        <text>(S)-4-amino-5-oxopentanoate + tRNA(Glu) + NADP(+) = L-glutamyl-tRNA(Glu) + NADPH + H(+)</text>
        <dbReference type="Rhea" id="RHEA:12344"/>
        <dbReference type="Rhea" id="RHEA-COMP:9663"/>
        <dbReference type="Rhea" id="RHEA-COMP:9680"/>
        <dbReference type="ChEBI" id="CHEBI:15378"/>
        <dbReference type="ChEBI" id="CHEBI:57501"/>
        <dbReference type="ChEBI" id="CHEBI:57783"/>
        <dbReference type="ChEBI" id="CHEBI:58349"/>
        <dbReference type="ChEBI" id="CHEBI:78442"/>
        <dbReference type="ChEBI" id="CHEBI:78520"/>
        <dbReference type="EC" id="1.2.1.70"/>
    </reaction>
</comment>
<evidence type="ECO:0000256" key="5">
    <source>
        <dbReference type="PIRSR" id="PIRSR000445-1"/>
    </source>
</evidence>
<comment type="function">
    <text evidence="4">Catalyzes the NADPH-dependent reduction of glutamyl-tRNA(Glu) to glutamate 1-semialdehyde (GSA).</text>
</comment>
<dbReference type="InterPro" id="IPR018214">
    <property type="entry name" value="GluRdtase_CS"/>
</dbReference>
<dbReference type="InterPro" id="IPR036291">
    <property type="entry name" value="NAD(P)-bd_dom_sf"/>
</dbReference>
<evidence type="ECO:0000256" key="6">
    <source>
        <dbReference type="PIRSR" id="PIRSR000445-2"/>
    </source>
</evidence>
<dbReference type="Pfam" id="PF05201">
    <property type="entry name" value="GlutR_N"/>
    <property type="match status" value="1"/>
</dbReference>
<dbReference type="SUPFAM" id="SSF69742">
    <property type="entry name" value="Glutamyl tRNA-reductase catalytic, N-terminal domain"/>
    <property type="match status" value="1"/>
</dbReference>
<dbReference type="RefSeq" id="WP_162361296.1">
    <property type="nucleotide sequence ID" value="NZ_CP047591.1"/>
</dbReference>
<feature type="binding site" evidence="4 6">
    <location>
        <position position="110"/>
    </location>
    <ligand>
        <name>substrate</name>
    </ligand>
</feature>
<keyword evidence="12" id="KW-1185">Reference proteome</keyword>
<keyword evidence="3 4" id="KW-0627">Porphyrin biosynthesis</keyword>
<protein>
    <recommendedName>
        <fullName evidence="4">Glutamyl-tRNA reductase</fullName>
        <shortName evidence="4">GluTR</shortName>
        <ecNumber evidence="4">1.2.1.70</ecNumber>
    </recommendedName>
</protein>
<keyword evidence="2 4" id="KW-0560">Oxidoreductase</keyword>
<evidence type="ECO:0000259" key="10">
    <source>
        <dbReference type="Pfam" id="PF05201"/>
    </source>
</evidence>
<evidence type="ECO:0000256" key="3">
    <source>
        <dbReference type="ARBA" id="ARBA00023244"/>
    </source>
</evidence>
<comment type="pathway">
    <text evidence="4">Porphyrin-containing compound metabolism; protoporphyrin-IX biosynthesis; 5-aminolevulinate from L-glutamyl-tRNA(Glu): step 1/2.</text>
</comment>
<evidence type="ECO:0000256" key="1">
    <source>
        <dbReference type="ARBA" id="ARBA00022857"/>
    </source>
</evidence>
<proteinExistence type="inferred from homology"/>
<dbReference type="PIRSF" id="PIRSF000445">
    <property type="entry name" value="4pyrrol_synth_GluRdtase"/>
    <property type="match status" value="1"/>
</dbReference>
<dbReference type="InterPro" id="IPR036343">
    <property type="entry name" value="GluRdtase_N_sf"/>
</dbReference>
<evidence type="ECO:0000313" key="11">
    <source>
        <dbReference type="EMBL" id="QHI71521.1"/>
    </source>
</evidence>
<dbReference type="PANTHER" id="PTHR43013">
    <property type="entry name" value="GLUTAMYL-TRNA REDUCTASE"/>
    <property type="match status" value="1"/>
</dbReference>
<dbReference type="FunFam" id="3.30.460.30:FF:000001">
    <property type="entry name" value="Glutamyl-tRNA reductase"/>
    <property type="match status" value="1"/>
</dbReference>
<dbReference type="UniPathway" id="UPA00251">
    <property type="reaction ID" value="UER00316"/>
</dbReference>
<dbReference type="EMBL" id="CP047591">
    <property type="protein sequence ID" value="QHI71521.1"/>
    <property type="molecule type" value="Genomic_DNA"/>
</dbReference>
<evidence type="ECO:0000256" key="8">
    <source>
        <dbReference type="PIRSR" id="PIRSR000445-4"/>
    </source>
</evidence>
<feature type="active site" description="Nucleophile" evidence="4 5">
    <location>
        <position position="50"/>
    </location>
</feature>
<comment type="miscellaneous">
    <text evidence="4">During catalysis, the active site Cys acts as a nucleophile attacking the alpha-carbonyl group of tRNA-bound glutamate with the formation of a thioester intermediate between enzyme and glutamate, and the concomitant release of tRNA(Glu). The thioester intermediate is finally reduced by direct hydride transfer from NADPH, to form the product GSA.</text>
</comment>
<dbReference type="HAMAP" id="MF_00087">
    <property type="entry name" value="Glu_tRNA_reductase"/>
    <property type="match status" value="1"/>
</dbReference>
<accession>A0A6P1MCE5</accession>
<reference evidence="11 12" key="1">
    <citation type="submission" date="2020-01" db="EMBL/GenBank/DDBJ databases">
        <title>Genomic analysis of Aminipila sp. CBA3637.</title>
        <authorList>
            <person name="Kim Y.B."/>
            <person name="Roh S.W."/>
        </authorList>
    </citation>
    <scope>NUCLEOTIDE SEQUENCE [LARGE SCALE GENOMIC DNA]</scope>
    <source>
        <strain evidence="11 12">CBA3637</strain>
    </source>
</reference>
<feature type="domain" description="Glutamyl-tRNA reductase N-terminal" evidence="10">
    <location>
        <begin position="6"/>
        <end position="156"/>
    </location>
</feature>
<evidence type="ECO:0000256" key="2">
    <source>
        <dbReference type="ARBA" id="ARBA00023002"/>
    </source>
</evidence>
<dbReference type="Gene3D" id="3.30.460.30">
    <property type="entry name" value="Glutamyl-tRNA reductase, N-terminal domain"/>
    <property type="match status" value="1"/>
</dbReference>
<dbReference type="EC" id="1.2.1.70" evidence="4"/>
<organism evidence="11 12">
    <name type="scientific">Aminipila terrae</name>
    <dbReference type="NCBI Taxonomy" id="2697030"/>
    <lineage>
        <taxon>Bacteria</taxon>
        <taxon>Bacillati</taxon>
        <taxon>Bacillota</taxon>
        <taxon>Clostridia</taxon>
        <taxon>Peptostreptococcales</taxon>
        <taxon>Anaerovoracaceae</taxon>
        <taxon>Aminipila</taxon>
    </lineage>
</organism>
<dbReference type="PROSITE" id="PS00747">
    <property type="entry name" value="GLUTR"/>
    <property type="match status" value="1"/>
</dbReference>
<feature type="binding site" evidence="4 6">
    <location>
        <begin position="49"/>
        <end position="52"/>
    </location>
    <ligand>
        <name>substrate</name>
    </ligand>
</feature>
<feature type="site" description="Important for activity" evidence="4 8">
    <location>
        <position position="100"/>
    </location>
</feature>
<dbReference type="InterPro" id="IPR000343">
    <property type="entry name" value="4pyrrol_synth_GluRdtase"/>
</dbReference>
<dbReference type="Proteomes" id="UP000463883">
    <property type="component" value="Chromosome"/>
</dbReference>
<dbReference type="GO" id="GO:0050661">
    <property type="term" value="F:NADP binding"/>
    <property type="evidence" value="ECO:0007669"/>
    <property type="project" value="InterPro"/>
</dbReference>
<dbReference type="InterPro" id="IPR006151">
    <property type="entry name" value="Shikm_DH/Glu-tRNA_Rdtase"/>
</dbReference>
<feature type="binding site" evidence="4 7">
    <location>
        <begin position="190"/>
        <end position="195"/>
    </location>
    <ligand>
        <name>NADP(+)</name>
        <dbReference type="ChEBI" id="CHEBI:58349"/>
    </ligand>
</feature>
<dbReference type="PANTHER" id="PTHR43013:SF1">
    <property type="entry name" value="GLUTAMYL-TRNA REDUCTASE"/>
    <property type="match status" value="1"/>
</dbReference>
<comment type="subunit">
    <text evidence="4">Homodimer.</text>
</comment>
<feature type="domain" description="Quinate/shikimate 5-dehydrogenase/glutamyl-tRNA reductase" evidence="9">
    <location>
        <begin position="174"/>
        <end position="316"/>
    </location>
</feature>
<dbReference type="GO" id="GO:0019353">
    <property type="term" value="P:protoporphyrinogen IX biosynthetic process from glutamate"/>
    <property type="evidence" value="ECO:0007669"/>
    <property type="project" value="TreeGrafter"/>
</dbReference>
<dbReference type="AlphaFoldDB" id="A0A6P1MCE5"/>
<dbReference type="GO" id="GO:0008883">
    <property type="term" value="F:glutamyl-tRNA reductase activity"/>
    <property type="evidence" value="ECO:0007669"/>
    <property type="project" value="UniProtKB-UniRule"/>
</dbReference>
<dbReference type="SUPFAM" id="SSF51735">
    <property type="entry name" value="NAD(P)-binding Rossmann-fold domains"/>
    <property type="match status" value="1"/>
</dbReference>
<dbReference type="NCBIfam" id="TIGR01035">
    <property type="entry name" value="hemA"/>
    <property type="match status" value="1"/>
</dbReference>
<dbReference type="Gene3D" id="3.40.50.720">
    <property type="entry name" value="NAD(P)-binding Rossmann-like Domain"/>
    <property type="match status" value="1"/>
</dbReference>
<dbReference type="KEGG" id="amic:Ami3637_03210"/>
<evidence type="ECO:0000259" key="9">
    <source>
        <dbReference type="Pfam" id="PF01488"/>
    </source>
</evidence>
<keyword evidence="1 4" id="KW-0521">NADP</keyword>
<comment type="similarity">
    <text evidence="4">Belongs to the glutamyl-tRNA reductase family.</text>
</comment>
<dbReference type="InterPro" id="IPR015895">
    <property type="entry name" value="4pyrrol_synth_GluRdtase_N"/>
</dbReference>
<feature type="binding site" evidence="4 6">
    <location>
        <begin position="115"/>
        <end position="117"/>
    </location>
    <ligand>
        <name>substrate</name>
    </ligand>
</feature>